<sequence length="577" mass="64998">MPTGPYQASEDLQHYLTALIESWNRESSPLLQHHAVLPHTQSADANLWRAPRLDPPTFRAPALPPYPLINPSYLGHLPSHTSLGHGVISTESTIVSTGSAEPQALANSLEAPQLLGPHFNLQPQTSHDKRLPTTLAGSTSFSPLASDQSLSSQQPASLHSQPSSSEPGSRSSSGVQEQIVQHQDASASQDRPIPEVGAPSEAADDDLLRAQELQAEALRLRYHIGADLYRMVYQPDASIDSFITTLLSRTFEADGEGANHLDRPGRIDPIASDSKDPNAIAVHTFWHKNSVKVMLMPHPSGPKRLLVTFIRKPWYLVHQEAPGFIGVWQIMPPKPLSQQRVPPSLTDFFLHGFYPATGEEYRRLAEQPEHIDDFWVTIRRSRALRLTGLYINVARMTDVEMQKMDANMREGNYATLFQNFRVERPPPLRVETSHHFYEYRPDPDLYPLVAQWALQAKLTTRSFVPIEVTQEERNAFPKRIELIFRSRRDVKVVTLPDGQRLMLCFHQQLTWLKRTRAELVSIWKVGTTEVLGDGSKHRHLTAVGLFHITRTNFNRLTPNTIPGLKNSEFQANRLDLP</sequence>
<dbReference type="HOGENOM" id="CLU_475037_0_0_1"/>
<evidence type="ECO:0000313" key="2">
    <source>
        <dbReference type="EMBL" id="GAC97016.1"/>
    </source>
</evidence>
<keyword evidence="3" id="KW-1185">Reference proteome</keyword>
<dbReference type="RefSeq" id="XP_012190603.1">
    <property type="nucleotide sequence ID" value="XM_012335213.1"/>
</dbReference>
<gene>
    <name evidence="2" type="ORF">PHSY_004600</name>
</gene>
<protein>
    <submittedName>
        <fullName evidence="2">Uncharacterized protein</fullName>
    </submittedName>
</protein>
<organism evidence="2 3">
    <name type="scientific">Pseudozyma hubeiensis (strain SY62)</name>
    <name type="common">Yeast</name>
    <dbReference type="NCBI Taxonomy" id="1305764"/>
    <lineage>
        <taxon>Eukaryota</taxon>
        <taxon>Fungi</taxon>
        <taxon>Dikarya</taxon>
        <taxon>Basidiomycota</taxon>
        <taxon>Ustilaginomycotina</taxon>
        <taxon>Ustilaginomycetes</taxon>
        <taxon>Ustilaginales</taxon>
        <taxon>Ustilaginaceae</taxon>
        <taxon>Pseudozyma</taxon>
    </lineage>
</organism>
<feature type="compositionally biased region" description="Polar residues" evidence="1">
    <location>
        <begin position="174"/>
        <end position="189"/>
    </location>
</feature>
<evidence type="ECO:0000256" key="1">
    <source>
        <dbReference type="SAM" id="MobiDB-lite"/>
    </source>
</evidence>
<dbReference type="OrthoDB" id="2556339at2759"/>
<proteinExistence type="predicted"/>
<evidence type="ECO:0000313" key="3">
    <source>
        <dbReference type="Proteomes" id="UP000014071"/>
    </source>
</evidence>
<dbReference type="EMBL" id="DF238808">
    <property type="protein sequence ID" value="GAC97016.1"/>
    <property type="molecule type" value="Genomic_DNA"/>
</dbReference>
<dbReference type="AlphaFoldDB" id="R9P6M8"/>
<dbReference type="GeneID" id="24109882"/>
<name>R9P6M8_PSEHS</name>
<dbReference type="eggNOG" id="ENOG502TAH9">
    <property type="taxonomic scope" value="Eukaryota"/>
</dbReference>
<reference evidence="3" key="1">
    <citation type="journal article" date="2013" name="Genome Announc.">
        <title>Draft genome sequence of the basidiomycetous yeast-like fungus Pseudozyma hubeiensis SY62, which produces an abundant amount of the biosurfactant mannosylerythritol lipids.</title>
        <authorList>
            <person name="Konishi M."/>
            <person name="Hatada Y."/>
            <person name="Horiuchi J."/>
        </authorList>
    </citation>
    <scope>NUCLEOTIDE SEQUENCE [LARGE SCALE GENOMIC DNA]</scope>
    <source>
        <strain evidence="3">SY62</strain>
    </source>
</reference>
<accession>R9P6M8</accession>
<dbReference type="Proteomes" id="UP000014071">
    <property type="component" value="Unassembled WGS sequence"/>
</dbReference>
<feature type="compositionally biased region" description="Low complexity" evidence="1">
    <location>
        <begin position="140"/>
        <end position="173"/>
    </location>
</feature>
<feature type="region of interest" description="Disordered" evidence="1">
    <location>
        <begin position="116"/>
        <end position="203"/>
    </location>
</feature>